<comment type="caution">
    <text evidence="1">The sequence shown here is derived from an EMBL/GenBank/DDBJ whole genome shotgun (WGS) entry which is preliminary data.</text>
</comment>
<evidence type="ECO:0000313" key="1">
    <source>
        <dbReference type="EMBL" id="KAL2330051.1"/>
    </source>
</evidence>
<gene>
    <name evidence="1" type="ORF">Fmac_017632</name>
</gene>
<name>A0ABD1M2T9_9FABA</name>
<proteinExistence type="predicted"/>
<protein>
    <submittedName>
        <fullName evidence="1">Uncharacterized protein</fullName>
    </submittedName>
</protein>
<accession>A0ABD1M2T9</accession>
<dbReference type="AlphaFoldDB" id="A0ABD1M2T9"/>
<dbReference type="Proteomes" id="UP001603857">
    <property type="component" value="Unassembled WGS sequence"/>
</dbReference>
<keyword evidence="2" id="KW-1185">Reference proteome</keyword>
<organism evidence="1 2">
    <name type="scientific">Flemingia macrophylla</name>
    <dbReference type="NCBI Taxonomy" id="520843"/>
    <lineage>
        <taxon>Eukaryota</taxon>
        <taxon>Viridiplantae</taxon>
        <taxon>Streptophyta</taxon>
        <taxon>Embryophyta</taxon>
        <taxon>Tracheophyta</taxon>
        <taxon>Spermatophyta</taxon>
        <taxon>Magnoliopsida</taxon>
        <taxon>eudicotyledons</taxon>
        <taxon>Gunneridae</taxon>
        <taxon>Pentapetalae</taxon>
        <taxon>rosids</taxon>
        <taxon>fabids</taxon>
        <taxon>Fabales</taxon>
        <taxon>Fabaceae</taxon>
        <taxon>Papilionoideae</taxon>
        <taxon>50 kb inversion clade</taxon>
        <taxon>NPAAA clade</taxon>
        <taxon>indigoferoid/millettioid clade</taxon>
        <taxon>Phaseoleae</taxon>
        <taxon>Flemingia</taxon>
    </lineage>
</organism>
<sequence length="51" mass="5864">MFLSTSVLEDQHFHTFLQLCKNVGKRKSDENKMGTSSFCEKVLAFVFCFPS</sequence>
<reference evidence="1 2" key="1">
    <citation type="submission" date="2024-08" db="EMBL/GenBank/DDBJ databases">
        <title>Insights into the chromosomal genome structure of Flemingia macrophylla.</title>
        <authorList>
            <person name="Ding Y."/>
            <person name="Zhao Y."/>
            <person name="Bi W."/>
            <person name="Wu M."/>
            <person name="Zhao G."/>
            <person name="Gong Y."/>
            <person name="Li W."/>
            <person name="Zhang P."/>
        </authorList>
    </citation>
    <scope>NUCLEOTIDE SEQUENCE [LARGE SCALE GENOMIC DNA]</scope>
    <source>
        <strain evidence="1">DYQJB</strain>
        <tissue evidence="1">Leaf</tissue>
    </source>
</reference>
<evidence type="ECO:0000313" key="2">
    <source>
        <dbReference type="Proteomes" id="UP001603857"/>
    </source>
</evidence>
<dbReference type="EMBL" id="JBGMDY010000006">
    <property type="protein sequence ID" value="KAL2330051.1"/>
    <property type="molecule type" value="Genomic_DNA"/>
</dbReference>